<dbReference type="Proteomes" id="UP000692954">
    <property type="component" value="Unassembled WGS sequence"/>
</dbReference>
<reference evidence="1" key="1">
    <citation type="submission" date="2021-01" db="EMBL/GenBank/DDBJ databases">
        <authorList>
            <consortium name="Genoscope - CEA"/>
            <person name="William W."/>
        </authorList>
    </citation>
    <scope>NUCLEOTIDE SEQUENCE</scope>
</reference>
<organism evidence="1 2">
    <name type="scientific">Paramecium sonneborni</name>
    <dbReference type="NCBI Taxonomy" id="65129"/>
    <lineage>
        <taxon>Eukaryota</taxon>
        <taxon>Sar</taxon>
        <taxon>Alveolata</taxon>
        <taxon>Ciliophora</taxon>
        <taxon>Intramacronucleata</taxon>
        <taxon>Oligohymenophorea</taxon>
        <taxon>Peniculida</taxon>
        <taxon>Parameciidae</taxon>
        <taxon>Paramecium</taxon>
    </lineage>
</organism>
<accession>A0A8S1N4Y5</accession>
<dbReference type="AlphaFoldDB" id="A0A8S1N4Y5"/>
<dbReference type="EMBL" id="CAJJDN010000051">
    <property type="protein sequence ID" value="CAD8087092.1"/>
    <property type="molecule type" value="Genomic_DNA"/>
</dbReference>
<evidence type="ECO:0000313" key="2">
    <source>
        <dbReference type="Proteomes" id="UP000692954"/>
    </source>
</evidence>
<comment type="caution">
    <text evidence="1">The sequence shown here is derived from an EMBL/GenBank/DDBJ whole genome shotgun (WGS) entry which is preliminary data.</text>
</comment>
<gene>
    <name evidence="1" type="ORF">PSON_ATCC_30995.1.T0510007</name>
</gene>
<evidence type="ECO:0000313" key="1">
    <source>
        <dbReference type="EMBL" id="CAD8087092.1"/>
    </source>
</evidence>
<name>A0A8S1N4Y5_9CILI</name>
<protein>
    <submittedName>
        <fullName evidence="1">Uncharacterized protein</fullName>
    </submittedName>
</protein>
<sequence length="61" mass="7784">MNKYNRRKQSQKLLIKTQFKYMSQIELSQNRTKVLVKKFQIRIRIIKIRKYKNRWNENWII</sequence>
<proteinExistence type="predicted"/>
<keyword evidence="2" id="KW-1185">Reference proteome</keyword>